<evidence type="ECO:0000259" key="7">
    <source>
        <dbReference type="Pfam" id="PF17287"/>
    </source>
</evidence>
<comment type="caution">
    <text evidence="8">The sequence shown here is derived from an EMBL/GenBank/DDBJ whole genome shotgun (WGS) entry which is preliminary data.</text>
</comment>
<dbReference type="InterPro" id="IPR005565">
    <property type="entry name" value="Hemolysn_activator_HlyB_C"/>
</dbReference>
<dbReference type="EMBL" id="JBEPMU010000005">
    <property type="protein sequence ID" value="MET3653918.1"/>
    <property type="molecule type" value="Genomic_DNA"/>
</dbReference>
<dbReference type="PIRSF" id="PIRSF029745">
    <property type="entry name" value="FhaC"/>
    <property type="match status" value="1"/>
</dbReference>
<dbReference type="InterPro" id="IPR035251">
    <property type="entry name" value="ShlB_POTRA"/>
</dbReference>
<evidence type="ECO:0000313" key="9">
    <source>
        <dbReference type="Proteomes" id="UP001549184"/>
    </source>
</evidence>
<gene>
    <name evidence="8" type="ORF">ABIC75_003655</name>
</gene>
<keyword evidence="3" id="KW-0998">Cell outer membrane</keyword>
<dbReference type="Pfam" id="PF17287">
    <property type="entry name" value="POTRA_3"/>
    <property type="match status" value="1"/>
</dbReference>
<evidence type="ECO:0000313" key="8">
    <source>
        <dbReference type="EMBL" id="MET3653918.1"/>
    </source>
</evidence>
<feature type="domain" description="Polypeptide-transport-associated ShlB-type" evidence="6">
    <location>
        <begin position="86"/>
        <end position="165"/>
    </location>
</feature>
<feature type="domain" description="ShlB POTRA" evidence="7">
    <location>
        <begin position="166"/>
        <end position="221"/>
    </location>
</feature>
<keyword evidence="2" id="KW-0812">Transmembrane</keyword>
<organism evidence="8 9">
    <name type="scientific">Dyella japonica</name>
    <dbReference type="NCBI Taxonomy" id="231455"/>
    <lineage>
        <taxon>Bacteria</taxon>
        <taxon>Pseudomonadati</taxon>
        <taxon>Pseudomonadota</taxon>
        <taxon>Gammaproteobacteria</taxon>
        <taxon>Lysobacterales</taxon>
        <taxon>Rhodanobacteraceae</taxon>
        <taxon>Dyella</taxon>
    </lineage>
</organism>
<sequence>MVRDRGVAPWWPCRWLVPGALLALATTVYLTPAFGQAVDPAAQALLRQQERERALREQQDATPDVRLPRQTQAASDRLPAHETPCFPIQAIRLDGDDAARFQWALKAADPHADPATGHCLGTTGINVVMKRIQNAIIARGYVTTRVLAKPQDLHAGVLTLTLIPGRIHAIRFVPGVDPRATSWRDALPARPGDLLNLRDIEQALENFKRVPTAEADIQIVPADENATAGDSDLVIVWKQSSPMRVAVTLDDSGSDATGKLQGGATLSLDNLLTWNDLFYVNAGQSVLDGDRKGTRNALVHYDVPYGNWLLGATASDYTYDQAVAGAYQNYVYRGTSSSADVKASRLLYRDATLKAFGYLRAWERASRNDIDGTEVLVQRRRQGGWEAGVSYKQFLATATLDADAAYRRGTGAFGALHAPEEPFHEGTSRSEITTADVTLTVPFQFGDQRFRYIGSGRAQWNGTPLVPQDRFAISGRYTVRGFSGDLQLAGDRGWLVRNDLGWLVGGGQELYLGADAGHVSKVPTVAALGQTLIGAVLGLRGGWRGLAWDGFVGAPLRQPRGFPADRPVTGFNLSWSY</sequence>
<dbReference type="InterPro" id="IPR051544">
    <property type="entry name" value="TPS_OM_transporter"/>
</dbReference>
<dbReference type="Pfam" id="PF08479">
    <property type="entry name" value="POTRA_2"/>
    <property type="match status" value="1"/>
</dbReference>
<evidence type="ECO:0000256" key="4">
    <source>
        <dbReference type="SAM" id="MobiDB-lite"/>
    </source>
</evidence>
<name>A0ABV2K1I8_9GAMM</name>
<dbReference type="Pfam" id="PF03865">
    <property type="entry name" value="ShlB"/>
    <property type="match status" value="1"/>
</dbReference>
<dbReference type="Gene3D" id="3.10.20.310">
    <property type="entry name" value="membrane protein fhac"/>
    <property type="match status" value="1"/>
</dbReference>
<keyword evidence="1" id="KW-0472">Membrane</keyword>
<dbReference type="PANTHER" id="PTHR34597:SF3">
    <property type="entry name" value="OUTER MEMBRANE TRANSPORTER CDIB"/>
    <property type="match status" value="1"/>
</dbReference>
<evidence type="ECO:0000259" key="6">
    <source>
        <dbReference type="Pfam" id="PF08479"/>
    </source>
</evidence>
<evidence type="ECO:0000259" key="5">
    <source>
        <dbReference type="Pfam" id="PF03865"/>
    </source>
</evidence>
<evidence type="ECO:0000256" key="3">
    <source>
        <dbReference type="ARBA" id="ARBA00023237"/>
    </source>
</evidence>
<dbReference type="Proteomes" id="UP001549184">
    <property type="component" value="Unassembled WGS sequence"/>
</dbReference>
<evidence type="ECO:0000256" key="1">
    <source>
        <dbReference type="ARBA" id="ARBA00022452"/>
    </source>
</evidence>
<dbReference type="InterPro" id="IPR013686">
    <property type="entry name" value="Polypept-transport_assoc_ShlB"/>
</dbReference>
<feature type="region of interest" description="Disordered" evidence="4">
    <location>
        <begin position="50"/>
        <end position="78"/>
    </location>
</feature>
<dbReference type="Gene3D" id="2.40.160.50">
    <property type="entry name" value="membrane protein fhac: a member of the omp85/tpsb transporter family"/>
    <property type="match status" value="1"/>
</dbReference>
<reference evidence="8 9" key="1">
    <citation type="submission" date="2024-06" db="EMBL/GenBank/DDBJ databases">
        <title>Sorghum-associated microbial communities from plants grown in Nebraska, USA.</title>
        <authorList>
            <person name="Schachtman D."/>
        </authorList>
    </citation>
    <scope>NUCLEOTIDE SEQUENCE [LARGE SCALE GENOMIC DNA]</scope>
    <source>
        <strain evidence="8 9">1073</strain>
    </source>
</reference>
<protein>
    <submittedName>
        <fullName evidence="8">Hemolysin activation/secretion protein</fullName>
    </submittedName>
</protein>
<dbReference type="InterPro" id="IPR027282">
    <property type="entry name" value="TPS"/>
</dbReference>
<keyword evidence="1" id="KW-1134">Transmembrane beta strand</keyword>
<accession>A0ABV2K1I8</accession>
<feature type="compositionally biased region" description="Basic and acidic residues" evidence="4">
    <location>
        <begin position="50"/>
        <end position="59"/>
    </location>
</feature>
<dbReference type="RefSeq" id="WP_354015287.1">
    <property type="nucleotide sequence ID" value="NZ_JBEPMU010000005.1"/>
</dbReference>
<evidence type="ECO:0000256" key="2">
    <source>
        <dbReference type="ARBA" id="ARBA00022692"/>
    </source>
</evidence>
<proteinExistence type="predicted"/>
<feature type="domain" description="Haemolysin activator HlyB C-terminal" evidence="5">
    <location>
        <begin position="229"/>
        <end position="541"/>
    </location>
</feature>
<dbReference type="PANTHER" id="PTHR34597">
    <property type="entry name" value="SLR1661 PROTEIN"/>
    <property type="match status" value="1"/>
</dbReference>
<keyword evidence="9" id="KW-1185">Reference proteome</keyword>